<evidence type="ECO:0000259" key="1">
    <source>
        <dbReference type="Pfam" id="PF05175"/>
    </source>
</evidence>
<accession>A0A4P9CC16</accession>
<dbReference type="EMBL" id="CP029487">
    <property type="protein sequence ID" value="QCT72401.1"/>
    <property type="molecule type" value="Genomic_DNA"/>
</dbReference>
<gene>
    <name evidence="2" type="ORF">CPZ25_014025</name>
</gene>
<reference evidence="2 3" key="1">
    <citation type="submission" date="2018-05" db="EMBL/GenBank/DDBJ databases">
        <title>Genome comparison of Eubacterium sp.</title>
        <authorList>
            <person name="Feng Y."/>
            <person name="Sanchez-Andrea I."/>
            <person name="Stams A.J.M."/>
            <person name="De Vos W.M."/>
        </authorList>
    </citation>
    <scope>NUCLEOTIDE SEQUENCE [LARGE SCALE GENOMIC DNA]</scope>
    <source>
        <strain evidence="2 3">YI</strain>
    </source>
</reference>
<keyword evidence="2" id="KW-0808">Transferase</keyword>
<dbReference type="InterPro" id="IPR002052">
    <property type="entry name" value="DNA_methylase_N6_adenine_CS"/>
</dbReference>
<dbReference type="Pfam" id="PF05175">
    <property type="entry name" value="MTS"/>
    <property type="match status" value="1"/>
</dbReference>
<dbReference type="AlphaFoldDB" id="A0A4P9CC16"/>
<dbReference type="PROSITE" id="PS00092">
    <property type="entry name" value="N6_MTASE"/>
    <property type="match status" value="1"/>
</dbReference>
<feature type="domain" description="Methyltransferase small" evidence="1">
    <location>
        <begin position="35"/>
        <end position="174"/>
    </location>
</feature>
<dbReference type="GO" id="GO:0003676">
    <property type="term" value="F:nucleic acid binding"/>
    <property type="evidence" value="ECO:0007669"/>
    <property type="project" value="InterPro"/>
</dbReference>
<dbReference type="RefSeq" id="WP_058693094.1">
    <property type="nucleotide sequence ID" value="NZ_CP029487.1"/>
</dbReference>
<dbReference type="GO" id="GO:0032259">
    <property type="term" value="P:methylation"/>
    <property type="evidence" value="ECO:0007669"/>
    <property type="project" value="UniProtKB-KW"/>
</dbReference>
<dbReference type="GO" id="GO:0008757">
    <property type="term" value="F:S-adenosylmethionine-dependent methyltransferase activity"/>
    <property type="evidence" value="ECO:0007669"/>
    <property type="project" value="UniProtKB-ARBA"/>
</dbReference>
<dbReference type="PANTHER" id="PTHR47739">
    <property type="entry name" value="TRNA1(VAL) (ADENINE(37)-N6)-METHYLTRANSFERASE"/>
    <property type="match status" value="1"/>
</dbReference>
<organism evidence="2 3">
    <name type="scientific">Eubacterium maltosivorans</name>
    <dbReference type="NCBI Taxonomy" id="2041044"/>
    <lineage>
        <taxon>Bacteria</taxon>
        <taxon>Bacillati</taxon>
        <taxon>Bacillota</taxon>
        <taxon>Clostridia</taxon>
        <taxon>Eubacteriales</taxon>
        <taxon>Eubacteriaceae</taxon>
        <taxon>Eubacterium</taxon>
    </lineage>
</organism>
<evidence type="ECO:0000313" key="2">
    <source>
        <dbReference type="EMBL" id="QCT72401.1"/>
    </source>
</evidence>
<keyword evidence="2" id="KW-0489">Methyltransferase</keyword>
<dbReference type="Proteomes" id="UP000218387">
    <property type="component" value="Chromosome"/>
</dbReference>
<dbReference type="InterPro" id="IPR029063">
    <property type="entry name" value="SAM-dependent_MTases_sf"/>
</dbReference>
<proteinExistence type="predicted"/>
<protein>
    <submittedName>
        <fullName evidence="2">tRNA1(Val) (Adenine(37)-N6)-methyltransferase</fullName>
    </submittedName>
</protein>
<evidence type="ECO:0000313" key="3">
    <source>
        <dbReference type="Proteomes" id="UP000218387"/>
    </source>
</evidence>
<keyword evidence="3" id="KW-1185">Reference proteome</keyword>
<name>A0A4P9CC16_EUBML</name>
<dbReference type="CDD" id="cd02440">
    <property type="entry name" value="AdoMet_MTases"/>
    <property type="match status" value="1"/>
</dbReference>
<dbReference type="Gene3D" id="3.40.50.150">
    <property type="entry name" value="Vaccinia Virus protein VP39"/>
    <property type="match status" value="1"/>
</dbReference>
<dbReference type="GO" id="GO:0008170">
    <property type="term" value="F:N-methyltransferase activity"/>
    <property type="evidence" value="ECO:0007669"/>
    <property type="project" value="UniProtKB-ARBA"/>
</dbReference>
<dbReference type="KEGG" id="emt:CPZ25_014025"/>
<dbReference type="InterPro" id="IPR007848">
    <property type="entry name" value="Small_mtfrase_dom"/>
</dbReference>
<dbReference type="SUPFAM" id="SSF53335">
    <property type="entry name" value="S-adenosyl-L-methionine-dependent methyltransferases"/>
    <property type="match status" value="1"/>
</dbReference>
<dbReference type="PANTHER" id="PTHR47739:SF1">
    <property type="entry name" value="TRNA1(VAL) (ADENINE(37)-N6)-METHYLTRANSFERASE"/>
    <property type="match status" value="1"/>
</dbReference>
<sequence length="263" mass="29755">MDNFIKENERLEDLGIKGLKIIQNPDYFCFGIDAVLLSWFASSAVHRKTRVIDLGTGTGIIPLLLYGRTGAQKIQALEIQENMVEMAGRSVACNGLEEKIEIIHGDIKNPGEQVRPTSYDVVVSNPPYMKVGHGLKNPMETKAIARHEILCGIEDVVIFAKRMLKDRGKLFLIHRADRLADIMSVMREHRVEPKRLQFIHPYLDKPANLVLVEGMKAGKPYLITEAPIVVYEKDGRYTQTINDIYGTPEPYDRIIENKTAPEQ</sequence>
<dbReference type="InterPro" id="IPR050210">
    <property type="entry name" value="tRNA_Adenine-N(6)_MTase"/>
</dbReference>